<organism evidence="2 3">
    <name type="scientific">Gigaspora margarita</name>
    <dbReference type="NCBI Taxonomy" id="4874"/>
    <lineage>
        <taxon>Eukaryota</taxon>
        <taxon>Fungi</taxon>
        <taxon>Fungi incertae sedis</taxon>
        <taxon>Mucoromycota</taxon>
        <taxon>Glomeromycotina</taxon>
        <taxon>Glomeromycetes</taxon>
        <taxon>Diversisporales</taxon>
        <taxon>Gigasporaceae</taxon>
        <taxon>Gigaspora</taxon>
    </lineage>
</organism>
<feature type="transmembrane region" description="Helical" evidence="1">
    <location>
        <begin position="37"/>
        <end position="62"/>
    </location>
</feature>
<keyword evidence="1" id="KW-1133">Transmembrane helix</keyword>
<comment type="caution">
    <text evidence="2">The sequence shown here is derived from an EMBL/GenBank/DDBJ whole genome shotgun (WGS) entry which is preliminary data.</text>
</comment>
<feature type="transmembrane region" description="Helical" evidence="1">
    <location>
        <begin position="74"/>
        <end position="98"/>
    </location>
</feature>
<keyword evidence="3" id="KW-1185">Reference proteome</keyword>
<keyword evidence="1" id="KW-0472">Membrane</keyword>
<feature type="transmembrane region" description="Helical" evidence="1">
    <location>
        <begin position="104"/>
        <end position="123"/>
    </location>
</feature>
<dbReference type="AlphaFoldDB" id="A0A8H4ET21"/>
<evidence type="ECO:0000256" key="1">
    <source>
        <dbReference type="SAM" id="Phobius"/>
    </source>
</evidence>
<dbReference type="OrthoDB" id="10348261at2759"/>
<reference evidence="2 3" key="1">
    <citation type="journal article" date="2019" name="Environ. Microbiol.">
        <title>At the nexus of three kingdoms: the genome of the mycorrhizal fungus Gigaspora margarita provides insights into plant, endobacterial and fungal interactions.</title>
        <authorList>
            <person name="Venice F."/>
            <person name="Ghignone S."/>
            <person name="Salvioli di Fossalunga A."/>
            <person name="Amselem J."/>
            <person name="Novero M."/>
            <person name="Xianan X."/>
            <person name="Sedzielewska Toro K."/>
            <person name="Morin E."/>
            <person name="Lipzen A."/>
            <person name="Grigoriev I.V."/>
            <person name="Henrissat B."/>
            <person name="Martin F.M."/>
            <person name="Bonfante P."/>
        </authorList>
    </citation>
    <scope>NUCLEOTIDE SEQUENCE [LARGE SCALE GENOMIC DNA]</scope>
    <source>
        <strain evidence="2 3">BEG34</strain>
    </source>
</reference>
<feature type="transmembrane region" description="Helical" evidence="1">
    <location>
        <begin position="168"/>
        <end position="191"/>
    </location>
</feature>
<gene>
    <name evidence="2" type="ORF">F8M41_024927</name>
</gene>
<evidence type="ECO:0000313" key="2">
    <source>
        <dbReference type="EMBL" id="KAF0550180.1"/>
    </source>
</evidence>
<feature type="transmembrane region" description="Helical" evidence="1">
    <location>
        <begin position="135"/>
        <end position="156"/>
    </location>
</feature>
<evidence type="ECO:0000313" key="3">
    <source>
        <dbReference type="Proteomes" id="UP000439903"/>
    </source>
</evidence>
<feature type="transmembrane region" description="Helical" evidence="1">
    <location>
        <begin position="203"/>
        <end position="230"/>
    </location>
</feature>
<proteinExistence type="predicted"/>
<sequence length="258" mass="29691">MDQKEVIGALKIFSFLLYFILWIYFEVKEFDSHMSKSFSINIIFGFAFALSIIFFCTEIAVLSAGKGAIITNSCCIIVTYLTLSLVYSGVVSIGDLYLGKVHPALIILLWIISMLSLIQIIISAKELTYWQFFKIVKILFIVVYLIDYIIYTPYIIKTYNGERYSKYYAINIFIVFIIGIIDLILDLITYFVIKLFNTVTISFIILITLSPILFTFIYFGVAFSNIYFLLEGTYTMIDGLIWAILISSFVEIVFFLNS</sequence>
<accession>A0A8H4ET21</accession>
<dbReference type="EMBL" id="WTPW01000088">
    <property type="protein sequence ID" value="KAF0550180.1"/>
    <property type="molecule type" value="Genomic_DNA"/>
</dbReference>
<feature type="transmembrane region" description="Helical" evidence="1">
    <location>
        <begin position="236"/>
        <end position="256"/>
    </location>
</feature>
<name>A0A8H4ET21_GIGMA</name>
<dbReference type="Proteomes" id="UP000439903">
    <property type="component" value="Unassembled WGS sequence"/>
</dbReference>
<keyword evidence="1" id="KW-0812">Transmembrane</keyword>
<protein>
    <submittedName>
        <fullName evidence="2">Uncharacterized protein</fullName>
    </submittedName>
</protein>
<feature type="transmembrane region" description="Helical" evidence="1">
    <location>
        <begin position="7"/>
        <end position="25"/>
    </location>
</feature>